<feature type="signal peptide" evidence="2">
    <location>
        <begin position="1"/>
        <end position="22"/>
    </location>
</feature>
<sequence>MALQLAALACAMPLAAARAASAAEPEPDSDPAWTEYARILVDNQAQAETPRLNILFDSPFDREASARAEQALRKAVATGDRRARLTWALLQVGLTRLASQDLPVMLTPIESEVGHYPQPAGPAGTRLALAWLRGIVADPQATVDQQATARIGLAHLYALLGPDIQEPDRPPYAQQLDEVLRGQPEATLQAAVLLVTAGRCEEARPRLQALAQAPGGADDPALAPLQAACSGFRPVLPKGCVDYDAGSTPIAQMPPIRALDFGDMHAAWARVFNAADVAACVWRRIAEAPAGAADPARQGERVGVALRYVGWPKTPADRVFMTRTGDALVGAQRASEALPLLERGSPKGRLEAARILLAGQGVPADPAAARALLARSQPLAREDAEWATALARLRFEGSGGPVDRVAALRDLAPRQEASAQAEYRRLLDSLPWRYAVATVGGGADAGFGVGAAGASGAAQAAGVSKDPGTSAAAGVDPGPAAGARAGTGKGAEDRDVVAGAGKSEDVSAPSVSTPDPASRGKIAAPPWLDLAALQWQVYGADASTTSVSSASSTASGERGAWLQRLENLSSSDLAVLHSPQGTPRLLRLTGPQADGKYQVVSIASWPDDAFARTACVTPDDAGGKPASRGQGGGQAPWITDAPPVGVRLSRQGPALALERVTDSDAGVLHDRIFVSVEDGVLRPLLCVRYQIDRPEWIMMKMPPEDDGDDAASGDTTGSDAAASDSATGEGTSDKDASDKNAADKNAADKNAAGNNSAGNAAPGQATADPEANLQPQLIFTPDRWRVTITQDFHDDHADVLLSHEDQPDAPRPGRELLLRWNGALGRYLALSRPAAGTPPGRR</sequence>
<protein>
    <submittedName>
        <fullName evidence="3">Uncharacterized protein</fullName>
    </submittedName>
</protein>
<feature type="compositionally biased region" description="Low complexity" evidence="1">
    <location>
        <begin position="712"/>
        <end position="730"/>
    </location>
</feature>
<organism evidence="3 4">
    <name type="scientific">Bordetella genomosp. 10</name>
    <dbReference type="NCBI Taxonomy" id="1416804"/>
    <lineage>
        <taxon>Bacteria</taxon>
        <taxon>Pseudomonadati</taxon>
        <taxon>Pseudomonadota</taxon>
        <taxon>Betaproteobacteria</taxon>
        <taxon>Burkholderiales</taxon>
        <taxon>Alcaligenaceae</taxon>
        <taxon>Bordetella</taxon>
    </lineage>
</organism>
<keyword evidence="2" id="KW-0732">Signal</keyword>
<evidence type="ECO:0000313" key="3">
    <source>
        <dbReference type="EMBL" id="OZI29822.1"/>
    </source>
</evidence>
<keyword evidence="4" id="KW-1185">Reference proteome</keyword>
<feature type="compositionally biased region" description="Basic and acidic residues" evidence="1">
    <location>
        <begin position="731"/>
        <end position="747"/>
    </location>
</feature>
<evidence type="ECO:0000256" key="1">
    <source>
        <dbReference type="SAM" id="MobiDB-lite"/>
    </source>
</evidence>
<dbReference type="Proteomes" id="UP000216020">
    <property type="component" value="Unassembled WGS sequence"/>
</dbReference>
<evidence type="ECO:0000313" key="4">
    <source>
        <dbReference type="Proteomes" id="UP000216020"/>
    </source>
</evidence>
<dbReference type="EMBL" id="NEVM01000005">
    <property type="protein sequence ID" value="OZI29822.1"/>
    <property type="molecule type" value="Genomic_DNA"/>
</dbReference>
<proteinExistence type="predicted"/>
<feature type="chain" id="PRO_5012876203" evidence="2">
    <location>
        <begin position="23"/>
        <end position="842"/>
    </location>
</feature>
<feature type="compositionally biased region" description="Low complexity" evidence="1">
    <location>
        <begin position="748"/>
        <end position="761"/>
    </location>
</feature>
<comment type="caution">
    <text evidence="3">The sequence shown here is derived from an EMBL/GenBank/DDBJ whole genome shotgun (WGS) entry which is preliminary data.</text>
</comment>
<evidence type="ECO:0000256" key="2">
    <source>
        <dbReference type="SAM" id="SignalP"/>
    </source>
</evidence>
<feature type="region of interest" description="Disordered" evidence="1">
    <location>
        <begin position="620"/>
        <end position="646"/>
    </location>
</feature>
<dbReference type="AlphaFoldDB" id="A0A261RYR7"/>
<feature type="compositionally biased region" description="Low complexity" evidence="1">
    <location>
        <begin position="471"/>
        <end position="486"/>
    </location>
</feature>
<feature type="region of interest" description="Disordered" evidence="1">
    <location>
        <begin position="460"/>
        <end position="520"/>
    </location>
</feature>
<reference evidence="4" key="1">
    <citation type="submission" date="2017-05" db="EMBL/GenBank/DDBJ databases">
        <title>Complete and WGS of Bordetella genogroups.</title>
        <authorList>
            <person name="Spilker T."/>
            <person name="Lipuma J."/>
        </authorList>
    </citation>
    <scope>NUCLEOTIDE SEQUENCE [LARGE SCALE GENOMIC DNA]</scope>
    <source>
        <strain evidence="4">AU16122</strain>
    </source>
</reference>
<feature type="region of interest" description="Disordered" evidence="1">
    <location>
        <begin position="699"/>
        <end position="768"/>
    </location>
</feature>
<name>A0A261RYR7_9BORD</name>
<gene>
    <name evidence="3" type="ORF">CAL29_17085</name>
</gene>
<accession>A0A261RYR7</accession>